<dbReference type="InParanoid" id="K3Z285"/>
<accession>K3Z285</accession>
<evidence type="ECO:0000313" key="2">
    <source>
        <dbReference type="Proteomes" id="UP000004995"/>
    </source>
</evidence>
<proteinExistence type="predicted"/>
<reference evidence="1" key="2">
    <citation type="submission" date="2018-08" db="UniProtKB">
        <authorList>
            <consortium name="EnsemblPlants"/>
        </authorList>
    </citation>
    <scope>IDENTIFICATION</scope>
    <source>
        <strain evidence="1">Yugu1</strain>
    </source>
</reference>
<dbReference type="EMBL" id="AGNK02000007">
    <property type="status" value="NOT_ANNOTATED_CDS"/>
    <property type="molecule type" value="Genomic_DNA"/>
</dbReference>
<dbReference type="EnsemblPlants" id="KQL27735">
    <property type="protein sequence ID" value="KQL27735"/>
    <property type="gene ID" value="SETIT_020653mg"/>
</dbReference>
<protein>
    <submittedName>
        <fullName evidence="1">Uncharacterized protein</fullName>
    </submittedName>
</protein>
<evidence type="ECO:0000313" key="1">
    <source>
        <dbReference type="EnsemblPlants" id="KQL27735"/>
    </source>
</evidence>
<name>K3Z285_SETIT</name>
<dbReference type="Gramene" id="KQL27735">
    <property type="protein sequence ID" value="KQL27735"/>
    <property type="gene ID" value="SETIT_020653mg"/>
</dbReference>
<reference evidence="2" key="1">
    <citation type="journal article" date="2012" name="Nat. Biotechnol.">
        <title>Reference genome sequence of the model plant Setaria.</title>
        <authorList>
            <person name="Bennetzen J.L."/>
            <person name="Schmutz J."/>
            <person name="Wang H."/>
            <person name="Percifield R."/>
            <person name="Hawkins J."/>
            <person name="Pontaroli A.C."/>
            <person name="Estep M."/>
            <person name="Feng L."/>
            <person name="Vaughn J.N."/>
            <person name="Grimwood J."/>
            <person name="Jenkins J."/>
            <person name="Barry K."/>
            <person name="Lindquist E."/>
            <person name="Hellsten U."/>
            <person name="Deshpande S."/>
            <person name="Wang X."/>
            <person name="Wu X."/>
            <person name="Mitros T."/>
            <person name="Triplett J."/>
            <person name="Yang X."/>
            <person name="Ye C.Y."/>
            <person name="Mauro-Herrera M."/>
            <person name="Wang L."/>
            <person name="Li P."/>
            <person name="Sharma M."/>
            <person name="Sharma R."/>
            <person name="Ronald P.C."/>
            <person name="Panaud O."/>
            <person name="Kellogg E.A."/>
            <person name="Brutnell T.P."/>
            <person name="Doust A.N."/>
            <person name="Tuskan G.A."/>
            <person name="Rokhsar D."/>
            <person name="Devos K.M."/>
        </authorList>
    </citation>
    <scope>NUCLEOTIDE SEQUENCE [LARGE SCALE GENOMIC DNA]</scope>
    <source>
        <strain evidence="2">cv. Yugu1</strain>
    </source>
</reference>
<keyword evidence="2" id="KW-1185">Reference proteome</keyword>
<dbReference type="Proteomes" id="UP000004995">
    <property type="component" value="Unassembled WGS sequence"/>
</dbReference>
<dbReference type="AlphaFoldDB" id="K3Z285"/>
<organism evidence="1 2">
    <name type="scientific">Setaria italica</name>
    <name type="common">Foxtail millet</name>
    <name type="synonym">Panicum italicum</name>
    <dbReference type="NCBI Taxonomy" id="4555"/>
    <lineage>
        <taxon>Eukaryota</taxon>
        <taxon>Viridiplantae</taxon>
        <taxon>Streptophyta</taxon>
        <taxon>Embryophyta</taxon>
        <taxon>Tracheophyta</taxon>
        <taxon>Spermatophyta</taxon>
        <taxon>Magnoliopsida</taxon>
        <taxon>Liliopsida</taxon>
        <taxon>Poales</taxon>
        <taxon>Poaceae</taxon>
        <taxon>PACMAD clade</taxon>
        <taxon>Panicoideae</taxon>
        <taxon>Panicodae</taxon>
        <taxon>Paniceae</taxon>
        <taxon>Cenchrinae</taxon>
        <taxon>Setaria</taxon>
    </lineage>
</organism>
<dbReference type="HOGENOM" id="CLU_3320903_0_0_1"/>
<sequence>MTDPKSTVKAGLEPAVMKCSIVVLTSWCYGFVAPSFSLF</sequence>